<gene>
    <name evidence="3" type="ORF">CKM354_000907500</name>
</gene>
<evidence type="ECO:0000256" key="1">
    <source>
        <dbReference type="SAM" id="MobiDB-lite"/>
    </source>
</evidence>
<evidence type="ECO:0000259" key="2">
    <source>
        <dbReference type="Pfam" id="PF00646"/>
    </source>
</evidence>
<dbReference type="Pfam" id="PF00646">
    <property type="entry name" value="F-box"/>
    <property type="match status" value="1"/>
</dbReference>
<organism evidence="3 4">
    <name type="scientific">Cercospora kikuchii</name>
    <dbReference type="NCBI Taxonomy" id="84275"/>
    <lineage>
        <taxon>Eukaryota</taxon>
        <taxon>Fungi</taxon>
        <taxon>Dikarya</taxon>
        <taxon>Ascomycota</taxon>
        <taxon>Pezizomycotina</taxon>
        <taxon>Dothideomycetes</taxon>
        <taxon>Dothideomycetidae</taxon>
        <taxon>Mycosphaerellales</taxon>
        <taxon>Mycosphaerellaceae</taxon>
        <taxon>Cercospora</taxon>
    </lineage>
</organism>
<dbReference type="SUPFAM" id="SSF81383">
    <property type="entry name" value="F-box domain"/>
    <property type="match status" value="1"/>
</dbReference>
<name>A0A9P3FJT3_9PEZI</name>
<sequence length="108" mass="12261">MTDSKLKRTGSQASGASNPPKRRRKPASYPITKRRKTTPKKKVPFNPAPLPPSAEGLQHAVFNTPELLENILVHLPVEDIYKVREVNKYWKEVVQTSPSILCKLFVNR</sequence>
<dbReference type="InterPro" id="IPR001810">
    <property type="entry name" value="F-box_dom"/>
</dbReference>
<dbReference type="RefSeq" id="XP_044660416.1">
    <property type="nucleotide sequence ID" value="XM_044804481.1"/>
</dbReference>
<accession>A0A9P3FJT3</accession>
<dbReference type="OrthoDB" id="3650933at2759"/>
<feature type="compositionally biased region" description="Polar residues" evidence="1">
    <location>
        <begin position="7"/>
        <end position="17"/>
    </location>
</feature>
<comment type="caution">
    <text evidence="3">The sequence shown here is derived from an EMBL/GenBank/DDBJ whole genome shotgun (WGS) entry which is preliminary data.</text>
</comment>
<dbReference type="EMBL" id="BOLY01000006">
    <property type="protein sequence ID" value="GIZ45929.1"/>
    <property type="molecule type" value="Genomic_DNA"/>
</dbReference>
<evidence type="ECO:0000313" key="3">
    <source>
        <dbReference type="EMBL" id="GIZ45929.1"/>
    </source>
</evidence>
<evidence type="ECO:0000313" key="4">
    <source>
        <dbReference type="Proteomes" id="UP000825890"/>
    </source>
</evidence>
<dbReference type="Proteomes" id="UP000825890">
    <property type="component" value="Unassembled WGS sequence"/>
</dbReference>
<dbReference type="GeneID" id="68294650"/>
<keyword evidence="4" id="KW-1185">Reference proteome</keyword>
<dbReference type="CDD" id="cd09917">
    <property type="entry name" value="F-box_SF"/>
    <property type="match status" value="1"/>
</dbReference>
<feature type="domain" description="F-box" evidence="2">
    <location>
        <begin position="65"/>
        <end position="98"/>
    </location>
</feature>
<reference evidence="3 4" key="1">
    <citation type="submission" date="2021-01" db="EMBL/GenBank/DDBJ databases">
        <title>Cercospora kikuchii MAFF 305040 whole genome shotgun sequence.</title>
        <authorList>
            <person name="Kashiwa T."/>
            <person name="Suzuki T."/>
        </authorList>
    </citation>
    <scope>NUCLEOTIDE SEQUENCE [LARGE SCALE GENOMIC DNA]</scope>
    <source>
        <strain evidence="3 4">MAFF 305040</strain>
    </source>
</reference>
<feature type="region of interest" description="Disordered" evidence="1">
    <location>
        <begin position="1"/>
        <end position="50"/>
    </location>
</feature>
<dbReference type="AlphaFoldDB" id="A0A9P3FJT3"/>
<protein>
    <recommendedName>
        <fullName evidence="2">F-box domain-containing protein</fullName>
    </recommendedName>
</protein>
<feature type="compositionally biased region" description="Basic residues" evidence="1">
    <location>
        <begin position="20"/>
        <end position="43"/>
    </location>
</feature>
<proteinExistence type="predicted"/>
<dbReference type="InterPro" id="IPR036047">
    <property type="entry name" value="F-box-like_dom_sf"/>
</dbReference>